<gene>
    <name evidence="8" type="ORF">FB567DRAFT_628490</name>
</gene>
<feature type="compositionally biased region" description="Basic and acidic residues" evidence="6">
    <location>
        <begin position="330"/>
        <end position="350"/>
    </location>
</feature>
<comment type="caution">
    <text evidence="8">The sequence shown here is derived from an EMBL/GenBank/DDBJ whole genome shotgun (WGS) entry which is preliminary data.</text>
</comment>
<proteinExistence type="inferred from homology"/>
<evidence type="ECO:0000256" key="3">
    <source>
        <dbReference type="ARBA" id="ARBA00022964"/>
    </source>
</evidence>
<protein>
    <recommendedName>
        <fullName evidence="7">TauD/TfdA-like domain-containing protein</fullName>
    </recommendedName>
</protein>
<dbReference type="OrthoDB" id="5818554at2759"/>
<dbReference type="PANTHER" id="PTHR43779:SF3">
    <property type="entry name" value="(3R)-3-[(CARBOXYMETHYL)AMINO]FATTY ACID OXYGENASE_DECARBOXYLASE"/>
    <property type="match status" value="1"/>
</dbReference>
<reference evidence="8" key="1">
    <citation type="journal article" date="2021" name="Nat. Commun.">
        <title>Genetic determinants of endophytism in the Arabidopsis root mycobiome.</title>
        <authorList>
            <person name="Mesny F."/>
            <person name="Miyauchi S."/>
            <person name="Thiergart T."/>
            <person name="Pickel B."/>
            <person name="Atanasova L."/>
            <person name="Karlsson M."/>
            <person name="Huettel B."/>
            <person name="Barry K.W."/>
            <person name="Haridas S."/>
            <person name="Chen C."/>
            <person name="Bauer D."/>
            <person name="Andreopoulos W."/>
            <person name="Pangilinan J."/>
            <person name="LaButti K."/>
            <person name="Riley R."/>
            <person name="Lipzen A."/>
            <person name="Clum A."/>
            <person name="Drula E."/>
            <person name="Henrissat B."/>
            <person name="Kohler A."/>
            <person name="Grigoriev I.V."/>
            <person name="Martin F.M."/>
            <person name="Hacquard S."/>
        </authorList>
    </citation>
    <scope>NUCLEOTIDE SEQUENCE</scope>
    <source>
        <strain evidence="8">MPI-SDFR-AT-0120</strain>
    </source>
</reference>
<feature type="domain" description="TauD/TfdA-like" evidence="7">
    <location>
        <begin position="16"/>
        <end position="302"/>
    </location>
</feature>
<evidence type="ECO:0000256" key="6">
    <source>
        <dbReference type="SAM" id="MobiDB-lite"/>
    </source>
</evidence>
<dbReference type="Pfam" id="PF02668">
    <property type="entry name" value="TauD"/>
    <property type="match status" value="1"/>
</dbReference>
<keyword evidence="9" id="KW-1185">Reference proteome</keyword>
<evidence type="ECO:0000313" key="8">
    <source>
        <dbReference type="EMBL" id="KAH7087548.1"/>
    </source>
</evidence>
<dbReference type="InterPro" id="IPR042098">
    <property type="entry name" value="TauD-like_sf"/>
</dbReference>
<dbReference type="AlphaFoldDB" id="A0A8K0R5R9"/>
<dbReference type="PANTHER" id="PTHR43779">
    <property type="entry name" value="DIOXYGENASE RV0097-RELATED"/>
    <property type="match status" value="1"/>
</dbReference>
<keyword evidence="3" id="KW-0223">Dioxygenase</keyword>
<accession>A0A8K0R5R9</accession>
<dbReference type="InterPro" id="IPR051178">
    <property type="entry name" value="TfdA_dioxygenase"/>
</dbReference>
<sequence length="350" mass="39010">MPGLTTQDTDFHTISIKKLHPSYGAEVLGAEFADMSEEQFQEIKAAMAKYGVLVFRNTGMSDAQHVAFSQRIGDLDNIRRYLTAGRKMRYAHYELFDAGNVDEEGNPIDPDSPRAHYNKGNALFHVDSSFNPRRASWSLLRAVKLPPPGMGGETEFADSRTAWDELDPTLKQELLDRDLIGAHTLLHSRKLGSPTFFADLDPLSQPMSRHKILQQHTPSGRMNLYLSTHCHHLETSSCEPLPAAESAALFQQLLEHVTQPKYVVSVDWLNEGDMVAWDNTCVMHRATGGSYEGKFVRDVRRTTVHDASPTAWGLNEGMQARGFELQKTMGDGKGRKVGGEVDKGREAVEA</sequence>
<name>A0A8K0R5R9_9PLEO</name>
<dbReference type="EMBL" id="JAGMVJ010000009">
    <property type="protein sequence ID" value="KAH7087548.1"/>
    <property type="molecule type" value="Genomic_DNA"/>
</dbReference>
<dbReference type="GO" id="GO:0046872">
    <property type="term" value="F:metal ion binding"/>
    <property type="evidence" value="ECO:0007669"/>
    <property type="project" value="UniProtKB-KW"/>
</dbReference>
<comment type="similarity">
    <text evidence="1">Belongs to the TfdA dioxygenase family.</text>
</comment>
<dbReference type="SUPFAM" id="SSF51197">
    <property type="entry name" value="Clavaminate synthase-like"/>
    <property type="match status" value="1"/>
</dbReference>
<dbReference type="GO" id="GO:0051213">
    <property type="term" value="F:dioxygenase activity"/>
    <property type="evidence" value="ECO:0007669"/>
    <property type="project" value="UniProtKB-KW"/>
</dbReference>
<organism evidence="8 9">
    <name type="scientific">Paraphoma chrysanthemicola</name>
    <dbReference type="NCBI Taxonomy" id="798071"/>
    <lineage>
        <taxon>Eukaryota</taxon>
        <taxon>Fungi</taxon>
        <taxon>Dikarya</taxon>
        <taxon>Ascomycota</taxon>
        <taxon>Pezizomycotina</taxon>
        <taxon>Dothideomycetes</taxon>
        <taxon>Pleosporomycetidae</taxon>
        <taxon>Pleosporales</taxon>
        <taxon>Pleosporineae</taxon>
        <taxon>Phaeosphaeriaceae</taxon>
        <taxon>Paraphoma</taxon>
    </lineage>
</organism>
<evidence type="ECO:0000256" key="2">
    <source>
        <dbReference type="ARBA" id="ARBA00022723"/>
    </source>
</evidence>
<dbReference type="Gene3D" id="3.60.130.10">
    <property type="entry name" value="Clavaminate synthase-like"/>
    <property type="match status" value="1"/>
</dbReference>
<keyword evidence="5" id="KW-0408">Iron</keyword>
<evidence type="ECO:0000256" key="4">
    <source>
        <dbReference type="ARBA" id="ARBA00023002"/>
    </source>
</evidence>
<keyword evidence="4" id="KW-0560">Oxidoreductase</keyword>
<dbReference type="InterPro" id="IPR003819">
    <property type="entry name" value="TauD/TfdA-like"/>
</dbReference>
<evidence type="ECO:0000313" key="9">
    <source>
        <dbReference type="Proteomes" id="UP000813461"/>
    </source>
</evidence>
<evidence type="ECO:0000256" key="5">
    <source>
        <dbReference type="ARBA" id="ARBA00023004"/>
    </source>
</evidence>
<feature type="region of interest" description="Disordered" evidence="6">
    <location>
        <begin position="329"/>
        <end position="350"/>
    </location>
</feature>
<keyword evidence="2" id="KW-0479">Metal-binding</keyword>
<dbReference type="Proteomes" id="UP000813461">
    <property type="component" value="Unassembled WGS sequence"/>
</dbReference>
<evidence type="ECO:0000259" key="7">
    <source>
        <dbReference type="Pfam" id="PF02668"/>
    </source>
</evidence>
<evidence type="ECO:0000256" key="1">
    <source>
        <dbReference type="ARBA" id="ARBA00005896"/>
    </source>
</evidence>